<dbReference type="InterPro" id="IPR028976">
    <property type="entry name" value="CheC-like_sf"/>
</dbReference>
<dbReference type="SUPFAM" id="SSF103039">
    <property type="entry name" value="CheC-like"/>
    <property type="match status" value="1"/>
</dbReference>
<keyword evidence="1" id="KW-0145">Chemotaxis</keyword>
<dbReference type="EMBL" id="JACHEX010000002">
    <property type="protein sequence ID" value="MBB6062630.1"/>
    <property type="molecule type" value="Genomic_DNA"/>
</dbReference>
<organism evidence="3 4">
    <name type="scientific">Thermosipho japonicus</name>
    <dbReference type="NCBI Taxonomy" id="90323"/>
    <lineage>
        <taxon>Bacteria</taxon>
        <taxon>Thermotogati</taxon>
        <taxon>Thermotogota</taxon>
        <taxon>Thermotogae</taxon>
        <taxon>Thermotogales</taxon>
        <taxon>Fervidobacteriaceae</taxon>
        <taxon>Thermosipho</taxon>
    </lineage>
</organism>
<dbReference type="CDD" id="cd17906">
    <property type="entry name" value="CheX"/>
    <property type="match status" value="1"/>
</dbReference>
<evidence type="ECO:0000256" key="1">
    <source>
        <dbReference type="ARBA" id="ARBA00022500"/>
    </source>
</evidence>
<dbReference type="Pfam" id="PF13690">
    <property type="entry name" value="CheX"/>
    <property type="match status" value="1"/>
</dbReference>
<dbReference type="InterPro" id="IPR038756">
    <property type="entry name" value="CheX-like"/>
</dbReference>
<comment type="caution">
    <text evidence="3">The sequence shown here is derived from an EMBL/GenBank/DDBJ whole genome shotgun (WGS) entry which is preliminary data.</text>
</comment>
<sequence length="155" mass="16817">MDAKIINSLITAVNSTFNMVLQVEPKVLKPEIAKGIDPKYPIVTVIGFNGDIDGNLIYSFNEETAKNVVSKMMGMPYDNLDELALSALGELGNMASGSIAMNLEKNNYKVDITPPTVITGKEIQITAEGVILKLPLNIFSEGDFEIHMVIRSGGK</sequence>
<feature type="domain" description="Chemotaxis phosphatase CheX-like" evidence="2">
    <location>
        <begin position="43"/>
        <end position="127"/>
    </location>
</feature>
<protein>
    <submittedName>
        <fullName evidence="3">Chemotaxis protein CheX</fullName>
    </submittedName>
</protein>
<evidence type="ECO:0000313" key="3">
    <source>
        <dbReference type="EMBL" id="MBB6062630.1"/>
    </source>
</evidence>
<reference evidence="3 4" key="1">
    <citation type="submission" date="2020-08" db="EMBL/GenBank/DDBJ databases">
        <title>Genomic Encyclopedia of Type Strains, Phase IV (KMG-IV): sequencing the most valuable type-strain genomes for metagenomic binning, comparative biology and taxonomic classification.</title>
        <authorList>
            <person name="Goeker M."/>
        </authorList>
    </citation>
    <scope>NUCLEOTIDE SEQUENCE [LARGE SCALE GENOMIC DNA]</scope>
    <source>
        <strain evidence="3 4">DSM 13481</strain>
    </source>
</reference>
<dbReference type="Proteomes" id="UP000555828">
    <property type="component" value="Unassembled WGS sequence"/>
</dbReference>
<evidence type="ECO:0000313" key="4">
    <source>
        <dbReference type="Proteomes" id="UP000555828"/>
    </source>
</evidence>
<dbReference type="AlphaFoldDB" id="A0A841GTH2"/>
<dbReference type="PANTHER" id="PTHR39452:SF1">
    <property type="entry name" value="CHEY-P PHOSPHATASE CHEX"/>
    <property type="match status" value="1"/>
</dbReference>
<dbReference type="InterPro" id="IPR028051">
    <property type="entry name" value="CheX-like_dom"/>
</dbReference>
<dbReference type="RefSeq" id="WP_126992868.1">
    <property type="nucleotide sequence ID" value="NZ_JACHEX010000002.1"/>
</dbReference>
<gene>
    <name evidence="3" type="ORF">HNP65_001068</name>
</gene>
<accession>A0A841GTH2</accession>
<dbReference type="Gene3D" id="3.40.1550.10">
    <property type="entry name" value="CheC-like"/>
    <property type="match status" value="1"/>
</dbReference>
<dbReference type="PANTHER" id="PTHR39452">
    <property type="entry name" value="CHEY-P PHOSPHATASE CHEX"/>
    <property type="match status" value="1"/>
</dbReference>
<keyword evidence="4" id="KW-1185">Reference proteome</keyword>
<name>A0A841GTH2_9BACT</name>
<proteinExistence type="predicted"/>
<evidence type="ECO:0000259" key="2">
    <source>
        <dbReference type="Pfam" id="PF13690"/>
    </source>
</evidence>
<dbReference type="GO" id="GO:0006935">
    <property type="term" value="P:chemotaxis"/>
    <property type="evidence" value="ECO:0007669"/>
    <property type="project" value="UniProtKB-KW"/>
</dbReference>